<keyword evidence="10" id="KW-1185">Reference proteome</keyword>
<reference evidence="9 10" key="3">
    <citation type="journal article" date="2014" name="Genome Announc.">
        <title>Genome Sequence of the Microsporidian Species Nematocida sp1 Strain ERTm6 (ATCC PRA-372).</title>
        <authorList>
            <person name="Bakowski M.A."/>
            <person name="Priest M."/>
            <person name="Young S."/>
            <person name="Cuomo C.A."/>
            <person name="Troemel E.R."/>
        </authorList>
    </citation>
    <scope>NUCLEOTIDE SEQUENCE [LARGE SCALE GENOMIC DNA]</scope>
    <source>
        <strain evidence="9 10">ERTm6</strain>
    </source>
</reference>
<keyword evidence="2 5" id="KW-0238">DNA-binding</keyword>
<name>H8ZBD1_NEMA1</name>
<dbReference type="CDD" id="cd00086">
    <property type="entry name" value="homeodomain"/>
    <property type="match status" value="1"/>
</dbReference>
<evidence type="ECO:0000256" key="6">
    <source>
        <dbReference type="RuleBase" id="RU000682"/>
    </source>
</evidence>
<dbReference type="Gene3D" id="1.10.10.60">
    <property type="entry name" value="Homeodomain-like"/>
    <property type="match status" value="1"/>
</dbReference>
<dbReference type="EMBL" id="AKIJ01000003">
    <property type="protein sequence ID" value="KFG26149.1"/>
    <property type="molecule type" value="Genomic_DNA"/>
</dbReference>
<proteinExistence type="predicted"/>
<reference evidence="9" key="2">
    <citation type="submission" date="2012-10" db="EMBL/GenBank/DDBJ databases">
        <authorList>
            <consortium name="The Broad Institute Genome Sequencing Platform"/>
            <consortium name="The Broad Institute Genome Sequencing Center for Infectious Disease"/>
            <person name="Cuomo C."/>
            <person name="Troemel E."/>
            <person name="Walker B."/>
            <person name="Young S.K."/>
            <person name="Zeng Q."/>
            <person name="Gargeya S."/>
            <person name="Fitzgerald M."/>
            <person name="Haas B."/>
            <person name="Abouelleil A."/>
            <person name="Alvarado L."/>
            <person name="Arachchi H.M."/>
            <person name="Berlin A.M."/>
            <person name="Chapman S.B."/>
            <person name="Goldberg J."/>
            <person name="Griggs A."/>
            <person name="Gujja S."/>
            <person name="Hansen M."/>
            <person name="Howarth C."/>
            <person name="Imamovic A."/>
            <person name="Larimer J."/>
            <person name="McCowan C."/>
            <person name="Murphy C."/>
            <person name="Neiman D."/>
            <person name="Pearson M."/>
            <person name="Priest M."/>
            <person name="Roberts A."/>
            <person name="Saif S."/>
            <person name="Shea T."/>
            <person name="Sisk P."/>
            <person name="Sykes S."/>
            <person name="Wortman J."/>
            <person name="Nusbaum C."/>
            <person name="Birren B."/>
        </authorList>
    </citation>
    <scope>NUCLEOTIDE SEQUENCE</scope>
    <source>
        <strain evidence="9">ERTm6</strain>
    </source>
</reference>
<dbReference type="GO" id="GO:0030154">
    <property type="term" value="P:cell differentiation"/>
    <property type="evidence" value="ECO:0007669"/>
    <property type="project" value="TreeGrafter"/>
</dbReference>
<dbReference type="Proteomes" id="UP000054524">
    <property type="component" value="Unassembled WGS sequence"/>
</dbReference>
<dbReference type="GO" id="GO:0000978">
    <property type="term" value="F:RNA polymerase II cis-regulatory region sequence-specific DNA binding"/>
    <property type="evidence" value="ECO:0007669"/>
    <property type="project" value="TreeGrafter"/>
</dbReference>
<accession>A0A086J1Y1</accession>
<dbReference type="EMBL" id="JH604634">
    <property type="protein sequence ID" value="EHY66184.1"/>
    <property type="molecule type" value="Genomic_DNA"/>
</dbReference>
<dbReference type="PANTHER" id="PTHR24324:SF5">
    <property type="entry name" value="HEMATOPOIETICALLY-EXPRESSED HOMEOBOX PROTEIN HHEX"/>
    <property type="match status" value="1"/>
</dbReference>
<evidence type="ECO:0000313" key="9">
    <source>
        <dbReference type="EMBL" id="KFG26149.1"/>
    </source>
</evidence>
<dbReference type="STRING" id="944018.H8ZBD1"/>
<evidence type="ECO:0000256" key="3">
    <source>
        <dbReference type="ARBA" id="ARBA00023155"/>
    </source>
</evidence>
<dbReference type="AlphaFoldDB" id="H8ZBD1"/>
<evidence type="ECO:0000256" key="1">
    <source>
        <dbReference type="ARBA" id="ARBA00004123"/>
    </source>
</evidence>
<dbReference type="HOGENOM" id="CLU_1461704_0_0_1"/>
<dbReference type="PROSITE" id="PS00027">
    <property type="entry name" value="HOMEOBOX_1"/>
    <property type="match status" value="1"/>
</dbReference>
<dbReference type="PANTHER" id="PTHR24324">
    <property type="entry name" value="HOMEOBOX PROTEIN HHEX"/>
    <property type="match status" value="1"/>
</dbReference>
<feature type="domain" description="Homeobox" evidence="7">
    <location>
        <begin position="27"/>
        <end position="87"/>
    </location>
</feature>
<dbReference type="InterPro" id="IPR001356">
    <property type="entry name" value="HD"/>
</dbReference>
<evidence type="ECO:0000256" key="5">
    <source>
        <dbReference type="PROSITE-ProRule" id="PRU00108"/>
    </source>
</evidence>
<dbReference type="PROSITE" id="PS50071">
    <property type="entry name" value="HOMEOBOX_2"/>
    <property type="match status" value="1"/>
</dbReference>
<keyword evidence="4 5" id="KW-0539">Nucleus</keyword>
<dbReference type="InterPro" id="IPR017970">
    <property type="entry name" value="Homeobox_CS"/>
</dbReference>
<dbReference type="InterPro" id="IPR051000">
    <property type="entry name" value="Homeobox_DNA-bind_prot"/>
</dbReference>
<dbReference type="SMART" id="SM00389">
    <property type="entry name" value="HOX"/>
    <property type="match status" value="1"/>
</dbReference>
<feature type="DNA-binding region" description="Homeobox" evidence="5">
    <location>
        <begin position="29"/>
        <end position="88"/>
    </location>
</feature>
<evidence type="ECO:0000259" key="7">
    <source>
        <dbReference type="PROSITE" id="PS50071"/>
    </source>
</evidence>
<accession>H8ZBD1</accession>
<evidence type="ECO:0000256" key="4">
    <source>
        <dbReference type="ARBA" id="ARBA00023242"/>
    </source>
</evidence>
<evidence type="ECO:0000313" key="10">
    <source>
        <dbReference type="Proteomes" id="UP000054524"/>
    </source>
</evidence>
<organism evidence="8">
    <name type="scientific">Nematocida ausubeli (strain ATCC PRA-371 / ERTm2)</name>
    <name type="common">Nematode killer fungus</name>
    <dbReference type="NCBI Taxonomy" id="1913371"/>
    <lineage>
        <taxon>Eukaryota</taxon>
        <taxon>Fungi</taxon>
        <taxon>Fungi incertae sedis</taxon>
        <taxon>Microsporidia</taxon>
        <taxon>Nematocida</taxon>
    </lineage>
</organism>
<evidence type="ECO:0000256" key="2">
    <source>
        <dbReference type="ARBA" id="ARBA00023125"/>
    </source>
</evidence>
<gene>
    <name evidence="8" type="ORF">NERG_00880</name>
    <name evidence="9" type="ORF">NESG_01265</name>
</gene>
<comment type="subcellular location">
    <subcellularLocation>
        <location evidence="1 5 6">Nucleus</location>
    </subcellularLocation>
</comment>
<dbReference type="Proteomes" id="UP000005622">
    <property type="component" value="Unassembled WGS sequence"/>
</dbReference>
<dbReference type="GO" id="GO:0000981">
    <property type="term" value="F:DNA-binding transcription factor activity, RNA polymerase II-specific"/>
    <property type="evidence" value="ECO:0007669"/>
    <property type="project" value="InterPro"/>
</dbReference>
<dbReference type="OrthoDB" id="6159439at2759"/>
<keyword evidence="3 5" id="KW-0371">Homeobox</keyword>
<dbReference type="InterPro" id="IPR009057">
    <property type="entry name" value="Homeodomain-like_sf"/>
</dbReference>
<reference evidence="8" key="1">
    <citation type="submission" date="2011-03" db="EMBL/GenBank/DDBJ databases">
        <title>The Genome Sequence of Nematocida sp1 strain ERTm2.</title>
        <authorList>
            <consortium name="The Broad Institute Genome Sequencing Platform"/>
            <consortium name="The Broad Institute Genome Sequencing Center for Infectious Disease"/>
            <person name="Cuomo C."/>
            <person name="Troemel E."/>
            <person name="Young S.K."/>
            <person name="Zeng Q."/>
            <person name="Gargeya S."/>
            <person name="Fitzgerald M."/>
            <person name="Haas B."/>
            <person name="Abouelleil A."/>
            <person name="Alvarado L."/>
            <person name="Arachchi H.M."/>
            <person name="Berlin A."/>
            <person name="Brown A."/>
            <person name="Chapman S.B."/>
            <person name="Chen Z."/>
            <person name="Dunbar C."/>
            <person name="Freedman E."/>
            <person name="Gearin G."/>
            <person name="Gellesch M."/>
            <person name="Goldberg J."/>
            <person name="Griggs A."/>
            <person name="Gujja S."/>
            <person name="Heilman E.R."/>
            <person name="Heiman D."/>
            <person name="Howarth C."/>
            <person name="Larson L."/>
            <person name="Lui A."/>
            <person name="MacDonald P.J.P."/>
            <person name="Mehta T."/>
            <person name="Montmayeur A."/>
            <person name="Murphy C."/>
            <person name="Neiman D."/>
            <person name="Pearson M."/>
            <person name="Priest M."/>
            <person name="Roberts A."/>
            <person name="Saif S."/>
            <person name="Shea T."/>
            <person name="Shenoy N."/>
            <person name="Sisk P."/>
            <person name="Stolte C."/>
            <person name="Sykes S."/>
            <person name="White J."/>
            <person name="Yandava C."/>
            <person name="Wortman J."/>
            <person name="Nusbaum C."/>
            <person name="Birren B."/>
        </authorList>
    </citation>
    <scope>NUCLEOTIDE SEQUENCE</scope>
    <source>
        <strain evidence="8">ERTm2</strain>
    </source>
</reference>
<dbReference type="Pfam" id="PF00046">
    <property type="entry name" value="Homeodomain"/>
    <property type="match status" value="1"/>
</dbReference>
<protein>
    <recommendedName>
        <fullName evidence="7">Homeobox domain-containing protein</fullName>
    </recommendedName>
</protein>
<evidence type="ECO:0000313" key="8">
    <source>
        <dbReference type="EMBL" id="EHY66184.1"/>
    </source>
</evidence>
<dbReference type="GO" id="GO:0005634">
    <property type="term" value="C:nucleus"/>
    <property type="evidence" value="ECO:0007669"/>
    <property type="project" value="UniProtKB-SubCell"/>
</dbReference>
<sequence length="185" mass="21898">MTTSPDSYFDSFHKTPQGEFKNTYYNPFHVKPRKRTSKEQLELLEKTFETNIKPDATLRKALATKLRMTPRSVQVWFQNKRAKVKNTKAQEKKEEGIELESLFIKKETKKDDYECFLSNYSGYTGDGHFMQDTHEFKEEDLETLDKLVLGEENVEKNKKKNKKDDYCSFYSMSNTLHFDPSNYLN</sequence>
<dbReference type="SUPFAM" id="SSF46689">
    <property type="entry name" value="Homeodomain-like"/>
    <property type="match status" value="1"/>
</dbReference>